<evidence type="ECO:0000256" key="1">
    <source>
        <dbReference type="SAM" id="SignalP"/>
    </source>
</evidence>
<feature type="signal peptide" evidence="1">
    <location>
        <begin position="1"/>
        <end position="23"/>
    </location>
</feature>
<sequence length="195" mass="20436">MKRTLVALAATLIAAGGVLPVSAGAEETTSTTTGIFAGSGQESGSSTEGAVALAVSSAVVGGGAVWAVQQGLLPNPLPGLIPGPGQHTPAPAPRTGDCSPQAFNDARWGWAGSPRTRVHYCDGRFAWVYQAQTDWRLAFEFDGSRWNRLPMAGTTRTGMLQGCYNGQELRGKGAPEAFISRLPICTPDEIGYFPW</sequence>
<proteinExistence type="predicted"/>
<name>A0A7X6PMJ6_9CORY</name>
<gene>
    <name evidence="2" type="ORF">GX859_00700</name>
</gene>
<dbReference type="AlphaFoldDB" id="A0A7X6PMJ6"/>
<protein>
    <recommendedName>
        <fullName evidence="4">Secreted protein</fullName>
    </recommendedName>
</protein>
<feature type="chain" id="PRO_5039678203" description="Secreted protein" evidence="1">
    <location>
        <begin position="24"/>
        <end position="195"/>
    </location>
</feature>
<reference evidence="2 3" key="1">
    <citation type="journal article" date="2020" name="Biotechnol. Biofuels">
        <title>New insights from the biogas microbiome by comprehensive genome-resolved metagenomics of nearly 1600 species originating from multiple anaerobic digesters.</title>
        <authorList>
            <person name="Campanaro S."/>
            <person name="Treu L."/>
            <person name="Rodriguez-R L.M."/>
            <person name="Kovalovszki A."/>
            <person name="Ziels R.M."/>
            <person name="Maus I."/>
            <person name="Zhu X."/>
            <person name="Kougias P.G."/>
            <person name="Basile A."/>
            <person name="Luo G."/>
            <person name="Schluter A."/>
            <person name="Konstantinidis K.T."/>
            <person name="Angelidaki I."/>
        </authorList>
    </citation>
    <scope>NUCLEOTIDE SEQUENCE [LARGE SCALE GENOMIC DNA]</scope>
    <source>
        <strain evidence="2">AS15tlH2ME_198</strain>
    </source>
</reference>
<evidence type="ECO:0008006" key="4">
    <source>
        <dbReference type="Google" id="ProtNLM"/>
    </source>
</evidence>
<accession>A0A7X6PMJ6</accession>
<evidence type="ECO:0000313" key="3">
    <source>
        <dbReference type="Proteomes" id="UP000557899"/>
    </source>
</evidence>
<dbReference type="EMBL" id="JAAZHI010000017">
    <property type="protein sequence ID" value="NLA54809.1"/>
    <property type="molecule type" value="Genomic_DNA"/>
</dbReference>
<organism evidence="2 3">
    <name type="scientific">Corynebacterium humireducens</name>
    <dbReference type="NCBI Taxonomy" id="1223514"/>
    <lineage>
        <taxon>Bacteria</taxon>
        <taxon>Bacillati</taxon>
        <taxon>Actinomycetota</taxon>
        <taxon>Actinomycetes</taxon>
        <taxon>Mycobacteriales</taxon>
        <taxon>Corynebacteriaceae</taxon>
        <taxon>Corynebacterium</taxon>
    </lineage>
</organism>
<evidence type="ECO:0000313" key="2">
    <source>
        <dbReference type="EMBL" id="NLA54809.1"/>
    </source>
</evidence>
<dbReference type="Proteomes" id="UP000557899">
    <property type="component" value="Unassembled WGS sequence"/>
</dbReference>
<comment type="caution">
    <text evidence="2">The sequence shown here is derived from an EMBL/GenBank/DDBJ whole genome shotgun (WGS) entry which is preliminary data.</text>
</comment>
<keyword evidence="1" id="KW-0732">Signal</keyword>